<dbReference type="InterPro" id="IPR051702">
    <property type="entry name" value="SH3_domain_YSC84-like"/>
</dbReference>
<protein>
    <recommendedName>
        <fullName evidence="2">Ysc84 actin-binding domain-containing protein</fullName>
    </recommendedName>
</protein>
<sequence>MSTPPLPPPQHKDNPSVPERKAKEKSRWQVWGESVANKGVAINDWAAGYANSASKRLGAERFWPSSNDFPEEVEKCVRILRTFTEEGIAVRQDKKSSPIVKKKIPPQVIRDAKGICIYTSMKSALAPFGGMNGTGLLLGRLPDGSWSPPSCICPNYYSAGFVIGLDIVDIILIINTEEMLNSFRTHKFAITAETVVSSGPLGTPLNSSLDIKTKISPIYSYVNSRGFYAGIEVTGQAFLDRFDENERVYYWPGIKAGDILDGKVKIPEAAEPLYRALREAEYGVAQAGELEKIEYLRSMPTGPNNNEAWEETLGTLKEGEHIHLPPTPEQMEAMERAGIKDEFDEALERKEKEEIRRLPPPPSHPSVSRQRQASGTRSLPPVDVEVKAVTTAEKTPLSSETDNADAAKIVTETETTI</sequence>
<dbReference type="CDD" id="cd11524">
    <property type="entry name" value="SYLF"/>
    <property type="match status" value="1"/>
</dbReference>
<dbReference type="AlphaFoldDB" id="A0A0M8MR32"/>
<feature type="region of interest" description="Disordered" evidence="1">
    <location>
        <begin position="349"/>
        <end position="417"/>
    </location>
</feature>
<evidence type="ECO:0000313" key="3">
    <source>
        <dbReference type="EMBL" id="KOS12624.1"/>
    </source>
</evidence>
<name>A0A0M8MR32_9BASI</name>
<dbReference type="Pfam" id="PF04366">
    <property type="entry name" value="Ysc84"/>
    <property type="match status" value="1"/>
</dbReference>
<comment type="caution">
    <text evidence="3">The sequence shown here is derived from an EMBL/GenBank/DDBJ whole genome shotgun (WGS) entry which is preliminary data.</text>
</comment>
<feature type="domain" description="Ysc84 actin-binding" evidence="2">
    <location>
        <begin position="158"/>
        <end position="280"/>
    </location>
</feature>
<feature type="compositionally biased region" description="Polar residues" evidence="1">
    <location>
        <begin position="392"/>
        <end position="401"/>
    </location>
</feature>
<reference evidence="3 4" key="1">
    <citation type="submission" date="2015-07" db="EMBL/GenBank/DDBJ databases">
        <title>Draft Genome Sequence of Malassezia furfur CBS1878 and Malassezia pachydermatis CBS1879.</title>
        <authorList>
            <person name="Triana S."/>
            <person name="Ohm R."/>
            <person name="Gonzalez A."/>
            <person name="DeCock H."/>
            <person name="Restrepo S."/>
            <person name="Celis A."/>
        </authorList>
    </citation>
    <scope>NUCLEOTIDE SEQUENCE [LARGE SCALE GENOMIC DNA]</scope>
    <source>
        <strain evidence="3 4">CBS 1879</strain>
    </source>
</reference>
<dbReference type="PANTHER" id="PTHR15629">
    <property type="entry name" value="SH3YL1 PROTEIN"/>
    <property type="match status" value="1"/>
</dbReference>
<dbReference type="InterPro" id="IPR007461">
    <property type="entry name" value="Ysc84_actin-binding"/>
</dbReference>
<evidence type="ECO:0000313" key="4">
    <source>
        <dbReference type="Proteomes" id="UP000037751"/>
    </source>
</evidence>
<dbReference type="VEuPathDB" id="FungiDB:Malapachy_0405"/>
<keyword evidence="4" id="KW-1185">Reference proteome</keyword>
<evidence type="ECO:0000259" key="2">
    <source>
        <dbReference type="Pfam" id="PF04366"/>
    </source>
</evidence>
<dbReference type="PANTHER" id="PTHR15629:SF40">
    <property type="entry name" value="YSC84 ACTIN-BINDING DOMAIN-CONTAINING PROTEIN"/>
    <property type="match status" value="1"/>
</dbReference>
<dbReference type="OrthoDB" id="10255128at2759"/>
<dbReference type="EMBL" id="LGAV01000010">
    <property type="protein sequence ID" value="KOS12624.1"/>
    <property type="molecule type" value="Genomic_DNA"/>
</dbReference>
<dbReference type="GeneID" id="28726801"/>
<dbReference type="STRING" id="77020.A0A0M8MR32"/>
<feature type="compositionally biased region" description="Basic and acidic residues" evidence="1">
    <location>
        <begin position="10"/>
        <end position="27"/>
    </location>
</feature>
<gene>
    <name evidence="3" type="ORF">Malapachy_0405</name>
</gene>
<feature type="compositionally biased region" description="Polar residues" evidence="1">
    <location>
        <begin position="365"/>
        <end position="377"/>
    </location>
</feature>
<evidence type="ECO:0000256" key="1">
    <source>
        <dbReference type="SAM" id="MobiDB-lite"/>
    </source>
</evidence>
<proteinExistence type="predicted"/>
<organism evidence="3 4">
    <name type="scientific">Malassezia pachydermatis</name>
    <dbReference type="NCBI Taxonomy" id="77020"/>
    <lineage>
        <taxon>Eukaryota</taxon>
        <taxon>Fungi</taxon>
        <taxon>Dikarya</taxon>
        <taxon>Basidiomycota</taxon>
        <taxon>Ustilaginomycotina</taxon>
        <taxon>Malasseziomycetes</taxon>
        <taxon>Malasseziales</taxon>
        <taxon>Malasseziaceae</taxon>
        <taxon>Malassezia</taxon>
    </lineage>
</organism>
<dbReference type="RefSeq" id="XP_017990256.1">
    <property type="nucleotide sequence ID" value="XM_018134926.1"/>
</dbReference>
<feature type="region of interest" description="Disordered" evidence="1">
    <location>
        <begin position="1"/>
        <end position="28"/>
    </location>
</feature>
<dbReference type="GO" id="GO:0035091">
    <property type="term" value="F:phosphatidylinositol binding"/>
    <property type="evidence" value="ECO:0007669"/>
    <property type="project" value="TreeGrafter"/>
</dbReference>
<dbReference type="Proteomes" id="UP000037751">
    <property type="component" value="Unassembled WGS sequence"/>
</dbReference>
<accession>A0A0M8MR32</accession>